<dbReference type="PROSITE" id="PS51722">
    <property type="entry name" value="G_TR_2"/>
    <property type="match status" value="1"/>
</dbReference>
<dbReference type="EMBL" id="BAAACG010000019">
    <property type="protein sequence ID" value="GAA0747432.1"/>
    <property type="molecule type" value="Genomic_DNA"/>
</dbReference>
<dbReference type="PANTHER" id="PTHR43721">
    <property type="entry name" value="ELONGATION FACTOR TU-RELATED"/>
    <property type="match status" value="1"/>
</dbReference>
<dbReference type="Proteomes" id="UP001501510">
    <property type="component" value="Unassembled WGS sequence"/>
</dbReference>
<keyword evidence="11" id="KW-1185">Reference proteome</keyword>
<sequence length="631" mass="72312">MKNIIIGTAGHIDHGKTTLIKALTGRETDTLEEEKNRGISINLGFTFFDLPSGKRAGIVDVPGHEKFVKNMLAGVSGIDVVLMVIAADEGIMPQTKEHLEILQLLNVKKGIIVITKTDMVEKEWSEMVEEDIKEELKDTFLQNAPVYRVSSKTKEGVKELIEGIDELTEEIHSKDVHGHFRLPVDRVFSVTGFGTVVTGTIISGNVKEGDIAEIYPSKKMTKIRGIQVHDNSVKVGEAGQRCALNLSNIKKTEVKRGDIISVENLMEPSMMIDCKLYYLKSASRPLENRQRVRLYSGTNEIICRAVILDKEIVNPGEEAYIQFRLEKPITVQRNDRYVIRTYSPMITIGGGSVIEPVATKAKRFNQSYVEDLKLKESGDTSNILEKTIEKLSNTFPNEKDILKALGKNEIELKDKIKELVDENKIISLDGVYFHVNYINEKIDKTSNLLSEFHSKNPLKVGISKEEMRIKVFGKTLKQKTYDEILKVFENKKIIKIHGKYISEYDFLVVYNDNQEKISKYIRDEYKKGRYTPPKYNDLLDNCKDKEEFKRVYESLLERKILYKVNEECVLLSSDYEECKNKVEDFIKKNGSITVAQFRDIMDTSRKYSFAILEYFDGIKFTKRIEDERVLF</sequence>
<dbReference type="InterPro" id="IPR057335">
    <property type="entry name" value="Beta-barrel_SelB"/>
</dbReference>
<dbReference type="CDD" id="cd03696">
    <property type="entry name" value="SelB_II"/>
    <property type="match status" value="1"/>
</dbReference>
<dbReference type="PRINTS" id="PR00315">
    <property type="entry name" value="ELONGATNFCT"/>
</dbReference>
<evidence type="ECO:0000259" key="9">
    <source>
        <dbReference type="PROSITE" id="PS51722"/>
    </source>
</evidence>
<proteinExistence type="predicted"/>
<gene>
    <name evidence="10" type="primary">selB</name>
    <name evidence="10" type="ORF">GCM10008906_36520</name>
</gene>
<dbReference type="PROSITE" id="PS00301">
    <property type="entry name" value="G_TR_1"/>
    <property type="match status" value="1"/>
</dbReference>
<dbReference type="InterPro" id="IPR000795">
    <property type="entry name" value="T_Tr_GTP-bd_dom"/>
</dbReference>
<dbReference type="SUPFAM" id="SSF46785">
    <property type="entry name" value="Winged helix' DNA-binding domain"/>
    <property type="match status" value="3"/>
</dbReference>
<keyword evidence="10" id="KW-0251">Elongation factor</keyword>
<evidence type="ECO:0000256" key="5">
    <source>
        <dbReference type="ARBA" id="ARBA00022917"/>
    </source>
</evidence>
<dbReference type="InterPro" id="IPR050055">
    <property type="entry name" value="EF-Tu_GTPase"/>
</dbReference>
<dbReference type="InterPro" id="IPR004535">
    <property type="entry name" value="Transl_elong_SelB"/>
</dbReference>
<evidence type="ECO:0000256" key="2">
    <source>
        <dbReference type="ARBA" id="ARBA00015953"/>
    </source>
</evidence>
<keyword evidence="4" id="KW-0547">Nucleotide-binding</keyword>
<dbReference type="InterPro" id="IPR036388">
    <property type="entry name" value="WH-like_DNA-bd_sf"/>
</dbReference>
<dbReference type="InterPro" id="IPR015190">
    <property type="entry name" value="Elong_fac_SelB-wing-hlx_typ-2"/>
</dbReference>
<dbReference type="InterPro" id="IPR015191">
    <property type="entry name" value="SelB_WHD4"/>
</dbReference>
<dbReference type="InterPro" id="IPR027417">
    <property type="entry name" value="P-loop_NTPase"/>
</dbReference>
<dbReference type="SUPFAM" id="SSF50447">
    <property type="entry name" value="Translation proteins"/>
    <property type="match status" value="1"/>
</dbReference>
<reference evidence="10 11" key="1">
    <citation type="journal article" date="2019" name="Int. J. Syst. Evol. Microbiol.">
        <title>The Global Catalogue of Microorganisms (GCM) 10K type strain sequencing project: providing services to taxonomists for standard genome sequencing and annotation.</title>
        <authorList>
            <consortium name="The Broad Institute Genomics Platform"/>
            <consortium name="The Broad Institute Genome Sequencing Center for Infectious Disease"/>
            <person name="Wu L."/>
            <person name="Ma J."/>
        </authorList>
    </citation>
    <scope>NUCLEOTIDE SEQUENCE [LARGE SCALE GENOMIC DNA]</scope>
    <source>
        <strain evidence="10 11">JCM 1407</strain>
    </source>
</reference>
<dbReference type="Pfam" id="PF03144">
    <property type="entry name" value="GTP_EFTU_D2"/>
    <property type="match status" value="1"/>
</dbReference>
<dbReference type="InterPro" id="IPR036390">
    <property type="entry name" value="WH_DNA-bd_sf"/>
</dbReference>
<evidence type="ECO:0000256" key="4">
    <source>
        <dbReference type="ARBA" id="ARBA00022741"/>
    </source>
</evidence>
<dbReference type="InterPro" id="IPR009000">
    <property type="entry name" value="Transl_B-barrel_sf"/>
</dbReference>
<dbReference type="Gene3D" id="3.40.50.300">
    <property type="entry name" value="P-loop containing nucleotide triphosphate hydrolases"/>
    <property type="match status" value="1"/>
</dbReference>
<dbReference type="InterPro" id="IPR005225">
    <property type="entry name" value="Small_GTP-bd"/>
</dbReference>
<dbReference type="RefSeq" id="WP_343764116.1">
    <property type="nucleotide sequence ID" value="NZ_BAAACG010000019.1"/>
</dbReference>
<dbReference type="Pfam" id="PF25461">
    <property type="entry name" value="Beta-barrel_SelB"/>
    <property type="match status" value="1"/>
</dbReference>
<dbReference type="NCBIfam" id="TIGR00231">
    <property type="entry name" value="small_GTP"/>
    <property type="match status" value="1"/>
</dbReference>
<organism evidence="10 11">
    <name type="scientific">Clostridium oceanicum</name>
    <dbReference type="NCBI Taxonomy" id="1543"/>
    <lineage>
        <taxon>Bacteria</taxon>
        <taxon>Bacillati</taxon>
        <taxon>Bacillota</taxon>
        <taxon>Clostridia</taxon>
        <taxon>Eubacteriales</taxon>
        <taxon>Clostridiaceae</taxon>
        <taxon>Clostridium</taxon>
    </lineage>
</organism>
<dbReference type="InterPro" id="IPR009001">
    <property type="entry name" value="Transl_elong_EF1A/Init_IF2_C"/>
</dbReference>
<accession>A0ABN1JVD0</accession>
<keyword evidence="3" id="KW-0963">Cytoplasm</keyword>
<evidence type="ECO:0000256" key="8">
    <source>
        <dbReference type="ARBA" id="ARBA00031615"/>
    </source>
</evidence>
<dbReference type="InterPro" id="IPR004161">
    <property type="entry name" value="EFTu-like_2"/>
</dbReference>
<comment type="function">
    <text evidence="7">Translation factor necessary for the incorporation of selenocysteine into proteins. It probably replaces EF-Tu for the insertion of selenocysteine directed by the UGA codon. SelB binds GTP and GDP.</text>
</comment>
<dbReference type="Pfam" id="PF09106">
    <property type="entry name" value="WHD_2nd_SelB"/>
    <property type="match status" value="1"/>
</dbReference>
<keyword evidence="5" id="KW-0648">Protein biosynthesis</keyword>
<keyword evidence="6" id="KW-0342">GTP-binding</keyword>
<dbReference type="Pfam" id="PF09107">
    <property type="entry name" value="WHD_3rd_SelB"/>
    <property type="match status" value="1"/>
</dbReference>
<dbReference type="NCBIfam" id="TIGR00475">
    <property type="entry name" value="selB"/>
    <property type="match status" value="1"/>
</dbReference>
<evidence type="ECO:0000256" key="3">
    <source>
        <dbReference type="ARBA" id="ARBA00022490"/>
    </source>
</evidence>
<protein>
    <recommendedName>
        <fullName evidence="2">Selenocysteine-specific elongation factor</fullName>
    </recommendedName>
    <alternativeName>
        <fullName evidence="8">SelB translation factor</fullName>
    </alternativeName>
</protein>
<dbReference type="PANTHER" id="PTHR43721:SF22">
    <property type="entry name" value="ELONGATION FACTOR TU, MITOCHONDRIAL"/>
    <property type="match status" value="1"/>
</dbReference>
<dbReference type="CDD" id="cd04171">
    <property type="entry name" value="SelB"/>
    <property type="match status" value="1"/>
</dbReference>
<evidence type="ECO:0000313" key="11">
    <source>
        <dbReference type="Proteomes" id="UP001501510"/>
    </source>
</evidence>
<dbReference type="InterPro" id="IPR031157">
    <property type="entry name" value="G_TR_CS"/>
</dbReference>
<dbReference type="Pfam" id="PF00009">
    <property type="entry name" value="GTP_EFTU"/>
    <property type="match status" value="1"/>
</dbReference>
<dbReference type="CDD" id="cd15491">
    <property type="entry name" value="selB_III"/>
    <property type="match status" value="1"/>
</dbReference>
<comment type="subcellular location">
    <subcellularLocation>
        <location evidence="1">Cytoplasm</location>
    </subcellularLocation>
</comment>
<dbReference type="GO" id="GO:0003746">
    <property type="term" value="F:translation elongation factor activity"/>
    <property type="evidence" value="ECO:0007669"/>
    <property type="project" value="UniProtKB-KW"/>
</dbReference>
<feature type="domain" description="Tr-type G" evidence="9">
    <location>
        <begin position="1"/>
        <end position="172"/>
    </location>
</feature>
<dbReference type="Gene3D" id="2.40.30.10">
    <property type="entry name" value="Translation factors"/>
    <property type="match status" value="2"/>
</dbReference>
<dbReference type="SUPFAM" id="SSF52540">
    <property type="entry name" value="P-loop containing nucleoside triphosphate hydrolases"/>
    <property type="match status" value="1"/>
</dbReference>
<name>A0ABN1JVD0_9CLOT</name>
<dbReference type="Gene3D" id="1.10.10.10">
    <property type="entry name" value="Winged helix-like DNA-binding domain superfamily/Winged helix DNA-binding domain"/>
    <property type="match status" value="1"/>
</dbReference>
<evidence type="ECO:0000313" key="10">
    <source>
        <dbReference type="EMBL" id="GAA0747432.1"/>
    </source>
</evidence>
<evidence type="ECO:0000256" key="7">
    <source>
        <dbReference type="ARBA" id="ARBA00025526"/>
    </source>
</evidence>
<dbReference type="Gene3D" id="1.10.10.2770">
    <property type="match status" value="1"/>
</dbReference>
<evidence type="ECO:0000256" key="1">
    <source>
        <dbReference type="ARBA" id="ARBA00004496"/>
    </source>
</evidence>
<dbReference type="SUPFAM" id="SSF50465">
    <property type="entry name" value="EF-Tu/eEF-1alpha/eIF2-gamma C-terminal domain"/>
    <property type="match status" value="1"/>
</dbReference>
<comment type="caution">
    <text evidence="10">The sequence shown here is derived from an EMBL/GenBank/DDBJ whole genome shotgun (WGS) entry which is preliminary data.</text>
</comment>
<evidence type="ECO:0000256" key="6">
    <source>
        <dbReference type="ARBA" id="ARBA00023134"/>
    </source>
</evidence>